<evidence type="ECO:0000256" key="6">
    <source>
        <dbReference type="ARBA" id="ARBA00023077"/>
    </source>
</evidence>
<evidence type="ECO:0000256" key="2">
    <source>
        <dbReference type="ARBA" id="ARBA00022448"/>
    </source>
</evidence>
<dbReference type="EMBL" id="FONY01000020">
    <property type="protein sequence ID" value="SFF20484.1"/>
    <property type="molecule type" value="Genomic_DNA"/>
</dbReference>
<dbReference type="STRING" id="1003.SAMN04488541_10207"/>
<comment type="similarity">
    <text evidence="10 11">Belongs to the TonB-dependent receptor family.</text>
</comment>
<keyword evidence="2 10" id="KW-0813">Transport</keyword>
<keyword evidence="15" id="KW-1185">Reference proteome</keyword>
<keyword evidence="7 10" id="KW-0472">Membrane</keyword>
<dbReference type="InterPro" id="IPR036942">
    <property type="entry name" value="Beta-barrel_TonB_sf"/>
</dbReference>
<dbReference type="AlphaFoldDB" id="A0A1I2GRD5"/>
<evidence type="ECO:0000256" key="10">
    <source>
        <dbReference type="PROSITE-ProRule" id="PRU01360"/>
    </source>
</evidence>
<evidence type="ECO:0000259" key="12">
    <source>
        <dbReference type="Pfam" id="PF00593"/>
    </source>
</evidence>
<dbReference type="Pfam" id="PF00593">
    <property type="entry name" value="TonB_dep_Rec_b-barrel"/>
    <property type="match status" value="1"/>
</dbReference>
<feature type="domain" description="TonB-dependent receptor-like beta-barrel" evidence="12">
    <location>
        <begin position="212"/>
        <end position="587"/>
    </location>
</feature>
<reference evidence="15" key="1">
    <citation type="submission" date="2016-10" db="EMBL/GenBank/DDBJ databases">
        <authorList>
            <person name="Varghese N."/>
            <person name="Submissions S."/>
        </authorList>
    </citation>
    <scope>NUCLEOTIDE SEQUENCE [LARGE SCALE GENOMIC DNA]</scope>
    <source>
        <strain>GEY</strain>
        <strain evidence="15">DSM 9560</strain>
    </source>
</reference>
<evidence type="ECO:0000313" key="14">
    <source>
        <dbReference type="EMBL" id="SFF20484.1"/>
    </source>
</evidence>
<dbReference type="Pfam" id="PF07715">
    <property type="entry name" value="Plug"/>
    <property type="match status" value="1"/>
</dbReference>
<proteinExistence type="inferred from homology"/>
<keyword evidence="5" id="KW-0732">Signal</keyword>
<evidence type="ECO:0000256" key="9">
    <source>
        <dbReference type="ARBA" id="ARBA00023237"/>
    </source>
</evidence>
<dbReference type="InterPro" id="IPR012910">
    <property type="entry name" value="Plug_dom"/>
</dbReference>
<dbReference type="Gene3D" id="2.40.170.20">
    <property type="entry name" value="TonB-dependent receptor, beta-barrel domain"/>
    <property type="match status" value="1"/>
</dbReference>
<evidence type="ECO:0000256" key="11">
    <source>
        <dbReference type="RuleBase" id="RU003357"/>
    </source>
</evidence>
<evidence type="ECO:0000256" key="8">
    <source>
        <dbReference type="ARBA" id="ARBA00023170"/>
    </source>
</evidence>
<keyword evidence="9 10" id="KW-0998">Cell outer membrane</keyword>
<keyword evidence="6 11" id="KW-0798">TonB box</keyword>
<dbReference type="PANTHER" id="PTHR30069:SF29">
    <property type="entry name" value="HEMOGLOBIN AND HEMOGLOBIN-HAPTOGLOBIN-BINDING PROTEIN 1-RELATED"/>
    <property type="match status" value="1"/>
</dbReference>
<dbReference type="SUPFAM" id="SSF56935">
    <property type="entry name" value="Porins"/>
    <property type="match status" value="1"/>
</dbReference>
<dbReference type="Gene3D" id="2.170.130.10">
    <property type="entry name" value="TonB-dependent receptor, plug domain"/>
    <property type="match status" value="1"/>
</dbReference>
<protein>
    <submittedName>
        <fullName evidence="14">Iron complex outermembrane recepter protein</fullName>
    </submittedName>
</protein>
<dbReference type="InterPro" id="IPR037066">
    <property type="entry name" value="Plug_dom_sf"/>
</dbReference>
<dbReference type="PANTHER" id="PTHR30069">
    <property type="entry name" value="TONB-DEPENDENT OUTER MEMBRANE RECEPTOR"/>
    <property type="match status" value="1"/>
</dbReference>
<evidence type="ECO:0000259" key="13">
    <source>
        <dbReference type="Pfam" id="PF07715"/>
    </source>
</evidence>
<dbReference type="GO" id="GO:0009279">
    <property type="term" value="C:cell outer membrane"/>
    <property type="evidence" value="ECO:0007669"/>
    <property type="project" value="UniProtKB-SubCell"/>
</dbReference>
<dbReference type="InterPro" id="IPR000531">
    <property type="entry name" value="Beta-barrel_TonB"/>
</dbReference>
<evidence type="ECO:0000256" key="7">
    <source>
        <dbReference type="ARBA" id="ARBA00023136"/>
    </source>
</evidence>
<keyword evidence="3 10" id="KW-1134">Transmembrane beta strand</keyword>
<feature type="domain" description="TonB-dependent receptor plug" evidence="13">
    <location>
        <begin position="36"/>
        <end position="134"/>
    </location>
</feature>
<dbReference type="GO" id="GO:0015344">
    <property type="term" value="F:siderophore uptake transmembrane transporter activity"/>
    <property type="evidence" value="ECO:0007669"/>
    <property type="project" value="TreeGrafter"/>
</dbReference>
<accession>A0A1I2GRD5</accession>
<name>A0A1I2GRD5_9BACT</name>
<dbReference type="Proteomes" id="UP000199513">
    <property type="component" value="Unassembled WGS sequence"/>
</dbReference>
<evidence type="ECO:0000256" key="3">
    <source>
        <dbReference type="ARBA" id="ARBA00022452"/>
    </source>
</evidence>
<gene>
    <name evidence="14" type="ORF">SAMN04488541_10207</name>
</gene>
<dbReference type="PROSITE" id="PS52016">
    <property type="entry name" value="TONB_DEPENDENT_REC_3"/>
    <property type="match status" value="1"/>
</dbReference>
<evidence type="ECO:0000313" key="15">
    <source>
        <dbReference type="Proteomes" id="UP000199513"/>
    </source>
</evidence>
<evidence type="ECO:0000256" key="5">
    <source>
        <dbReference type="ARBA" id="ARBA00022729"/>
    </source>
</evidence>
<evidence type="ECO:0000256" key="4">
    <source>
        <dbReference type="ARBA" id="ARBA00022692"/>
    </source>
</evidence>
<keyword evidence="8" id="KW-0675">Receptor</keyword>
<evidence type="ECO:0000256" key="1">
    <source>
        <dbReference type="ARBA" id="ARBA00004571"/>
    </source>
</evidence>
<dbReference type="InterPro" id="IPR039426">
    <property type="entry name" value="TonB-dep_rcpt-like"/>
</dbReference>
<dbReference type="GO" id="GO:0044718">
    <property type="term" value="P:siderophore transmembrane transport"/>
    <property type="evidence" value="ECO:0007669"/>
    <property type="project" value="TreeGrafter"/>
</dbReference>
<keyword evidence="4 10" id="KW-0812">Transmembrane</keyword>
<organism evidence="14 15">
    <name type="scientific">Thermoflexibacter ruber</name>
    <dbReference type="NCBI Taxonomy" id="1003"/>
    <lineage>
        <taxon>Bacteria</taxon>
        <taxon>Pseudomonadati</taxon>
        <taxon>Bacteroidota</taxon>
        <taxon>Cytophagia</taxon>
        <taxon>Cytophagales</taxon>
        <taxon>Thermoflexibacteraceae</taxon>
        <taxon>Thermoflexibacter</taxon>
    </lineage>
</organism>
<sequence length="613" mass="69489">MAFFAFGQAGSLPPQALKEVFIQANRLHYFSSGNHLQKIDSTLLKNFQINNLADLLASQSQVFIKSYGLGSLATPSLRGTGASHTAVLWNGFNLQNSMNGNVDFALLPVFFLENAHIQHGGAGALFGSGAVGGAIHLNNTPEFRKGLQFSASLSAGSFADFMQGIKLKISKEKFVSSLKLLHHTAQNNFSFINIAKFGKPTEKQSNSAFSQYGFLQENYFKINDNQQLDLQIWYLNADRQIPPTLTTSESKASQQDESLRLTSNWQLRRKIVTYFVRAAFFKEKLVYQNPDIQLTALSKANTWIGETESKIQLSPYQLLNIGLNHTYFQAETDGYRAGKIQHRTSLFFSHKISSPKDTWNMVIGLRKELIDKHFAPFTPSLGFEKVLNPNWTLKGNIAKTYRVPTFNDLYWQDGGNPNLRPEDGWSGEIGIEYGLGKNLHTRFTAFNSLIDNWIAWLPNSQGRWSANNVLQVWSRGVELSAKSSLTWHDLQIQPKIMYNYVISTNQQIGRGDEQSLYKQLIYVPKHTAQASLSLIYKNLQIFYNHSIIGERFTTSDNTQKLPVFTLGNLSISQKIKYFSFQVQVNNLWNVSYQQIAFRPMPMRNWVGVVSYQF</sequence>
<comment type="subcellular location">
    <subcellularLocation>
        <location evidence="1 10">Cell outer membrane</location>
        <topology evidence="1 10">Multi-pass membrane protein</topology>
    </subcellularLocation>
</comment>